<keyword evidence="2" id="KW-1185">Reference proteome</keyword>
<dbReference type="AlphaFoldDB" id="A0A2Z6NDN5"/>
<organism evidence="1 2">
    <name type="scientific">Trifolium subterraneum</name>
    <name type="common">Subterranean clover</name>
    <dbReference type="NCBI Taxonomy" id="3900"/>
    <lineage>
        <taxon>Eukaryota</taxon>
        <taxon>Viridiplantae</taxon>
        <taxon>Streptophyta</taxon>
        <taxon>Embryophyta</taxon>
        <taxon>Tracheophyta</taxon>
        <taxon>Spermatophyta</taxon>
        <taxon>Magnoliopsida</taxon>
        <taxon>eudicotyledons</taxon>
        <taxon>Gunneridae</taxon>
        <taxon>Pentapetalae</taxon>
        <taxon>rosids</taxon>
        <taxon>fabids</taxon>
        <taxon>Fabales</taxon>
        <taxon>Fabaceae</taxon>
        <taxon>Papilionoideae</taxon>
        <taxon>50 kb inversion clade</taxon>
        <taxon>NPAAA clade</taxon>
        <taxon>Hologalegina</taxon>
        <taxon>IRL clade</taxon>
        <taxon>Trifolieae</taxon>
        <taxon>Trifolium</taxon>
    </lineage>
</organism>
<proteinExistence type="predicted"/>
<protein>
    <recommendedName>
        <fullName evidence="3">Reverse transcriptase zinc-binding domain-containing protein</fullName>
    </recommendedName>
</protein>
<evidence type="ECO:0000313" key="2">
    <source>
        <dbReference type="Proteomes" id="UP000242715"/>
    </source>
</evidence>
<reference evidence="2" key="1">
    <citation type="journal article" date="2017" name="Front. Plant Sci.">
        <title>Climate Clever Clovers: New Paradigm to Reduce the Environmental Footprint of Ruminants by Breeding Low Methanogenic Forages Utilizing Haplotype Variation.</title>
        <authorList>
            <person name="Kaur P."/>
            <person name="Appels R."/>
            <person name="Bayer P.E."/>
            <person name="Keeble-Gagnere G."/>
            <person name="Wang J."/>
            <person name="Hirakawa H."/>
            <person name="Shirasawa K."/>
            <person name="Vercoe P."/>
            <person name="Stefanova K."/>
            <person name="Durmic Z."/>
            <person name="Nichols P."/>
            <person name="Revell C."/>
            <person name="Isobe S.N."/>
            <person name="Edwards D."/>
            <person name="Erskine W."/>
        </authorList>
    </citation>
    <scope>NUCLEOTIDE SEQUENCE [LARGE SCALE GENOMIC DNA]</scope>
    <source>
        <strain evidence="2">cv. Daliak</strain>
    </source>
</reference>
<dbReference type="OrthoDB" id="1435349at2759"/>
<evidence type="ECO:0008006" key="3">
    <source>
        <dbReference type="Google" id="ProtNLM"/>
    </source>
</evidence>
<accession>A0A2Z6NDN5</accession>
<dbReference type="EMBL" id="DF973940">
    <property type="protein sequence ID" value="GAU42798.1"/>
    <property type="molecule type" value="Genomic_DNA"/>
</dbReference>
<dbReference type="Proteomes" id="UP000242715">
    <property type="component" value="Unassembled WGS sequence"/>
</dbReference>
<name>A0A2Z6NDN5_TRISU</name>
<gene>
    <name evidence="1" type="ORF">TSUD_34420</name>
</gene>
<sequence>MNTHKNKLFFGVEVDLGGIRASYWWKDINSIRFETDGGAESWLVDNVVKQLGDEEKTLFWKDKWVDGILLKSQFGRLFDLSLDKEVTVADMCTCRWEVASPDVWEWIPDYNTDYSVDGTCHLLTRMYARVVRHLRSTILFGTSLYHQQFSLLLGAGCDAIKDIHHLFLNCLIFCAVWKAIISWLRITCVLPDNAVSLASQFCGAHDFSKSYSFPSKCKCGGGLRQGKKVFVLI</sequence>
<evidence type="ECO:0000313" key="1">
    <source>
        <dbReference type="EMBL" id="GAU42798.1"/>
    </source>
</evidence>
<dbReference type="PANTHER" id="PTHR36617">
    <property type="entry name" value="PROTEIN, PUTATIVE-RELATED"/>
    <property type="match status" value="1"/>
</dbReference>
<dbReference type="PANTHER" id="PTHR36617:SF5">
    <property type="entry name" value="OS05G0421675 PROTEIN"/>
    <property type="match status" value="1"/>
</dbReference>